<evidence type="ECO:0000313" key="10">
    <source>
        <dbReference type="Proteomes" id="UP000230069"/>
    </source>
</evidence>
<keyword evidence="6" id="KW-0732">Signal</keyword>
<dbReference type="AlphaFoldDB" id="A0A2G5EQX6"/>
<feature type="transmembrane region" description="Helical" evidence="5">
    <location>
        <begin position="361"/>
        <end position="381"/>
    </location>
</feature>
<dbReference type="InterPro" id="IPR036259">
    <property type="entry name" value="MFS_trans_sf"/>
</dbReference>
<feature type="transmembrane region" description="Helical" evidence="5">
    <location>
        <begin position="323"/>
        <end position="341"/>
    </location>
</feature>
<dbReference type="Proteomes" id="UP000230069">
    <property type="component" value="Unassembled WGS sequence"/>
</dbReference>
<feature type="transmembrane region" description="Helical" evidence="5">
    <location>
        <begin position="393"/>
        <end position="410"/>
    </location>
</feature>
<evidence type="ECO:0000313" key="9">
    <source>
        <dbReference type="EMBL" id="PIA58067.1"/>
    </source>
</evidence>
<feature type="transmembrane region" description="Helical" evidence="5">
    <location>
        <begin position="173"/>
        <end position="195"/>
    </location>
</feature>
<keyword evidence="3 5" id="KW-1133">Transmembrane helix</keyword>
<feature type="transmembrane region" description="Helical" evidence="5">
    <location>
        <begin position="106"/>
        <end position="128"/>
    </location>
</feature>
<feature type="signal peptide" evidence="6">
    <location>
        <begin position="1"/>
        <end position="23"/>
    </location>
</feature>
<protein>
    <submittedName>
        <fullName evidence="9">Uncharacterized protein</fullName>
    </submittedName>
</protein>
<dbReference type="EMBL" id="KZ305022">
    <property type="protein sequence ID" value="PIA58067.1"/>
    <property type="molecule type" value="Genomic_DNA"/>
</dbReference>
<feature type="transmembrane region" description="Helical" evidence="5">
    <location>
        <begin position="235"/>
        <end position="254"/>
    </location>
</feature>
<dbReference type="GO" id="GO:0016020">
    <property type="term" value="C:membrane"/>
    <property type="evidence" value="ECO:0007669"/>
    <property type="project" value="UniProtKB-SubCell"/>
</dbReference>
<dbReference type="InParanoid" id="A0A2G5EQX6"/>
<evidence type="ECO:0000259" key="7">
    <source>
        <dbReference type="Pfam" id="PF06813"/>
    </source>
</evidence>
<evidence type="ECO:0000256" key="2">
    <source>
        <dbReference type="ARBA" id="ARBA00022692"/>
    </source>
</evidence>
<dbReference type="Pfam" id="PF23262">
    <property type="entry name" value="NFD4_C"/>
    <property type="match status" value="1"/>
</dbReference>
<feature type="transmembrane region" description="Helical" evidence="5">
    <location>
        <begin position="416"/>
        <end position="442"/>
    </location>
</feature>
<dbReference type="FunCoup" id="A0A2G5EQX6">
    <property type="interactions" value="41"/>
</dbReference>
<dbReference type="InterPro" id="IPR056555">
    <property type="entry name" value="NFD4_C"/>
</dbReference>
<keyword evidence="10" id="KW-1185">Reference proteome</keyword>
<accession>A0A2G5EQX6</accession>
<dbReference type="SUPFAM" id="SSF103473">
    <property type="entry name" value="MFS general substrate transporter"/>
    <property type="match status" value="1"/>
</dbReference>
<evidence type="ECO:0000256" key="3">
    <source>
        <dbReference type="ARBA" id="ARBA00022989"/>
    </source>
</evidence>
<evidence type="ECO:0000256" key="4">
    <source>
        <dbReference type="ARBA" id="ARBA00023136"/>
    </source>
</evidence>
<proteinExistence type="predicted"/>
<organism evidence="9 10">
    <name type="scientific">Aquilegia coerulea</name>
    <name type="common">Rocky mountain columbine</name>
    <dbReference type="NCBI Taxonomy" id="218851"/>
    <lineage>
        <taxon>Eukaryota</taxon>
        <taxon>Viridiplantae</taxon>
        <taxon>Streptophyta</taxon>
        <taxon>Embryophyta</taxon>
        <taxon>Tracheophyta</taxon>
        <taxon>Spermatophyta</taxon>
        <taxon>Magnoliopsida</taxon>
        <taxon>Ranunculales</taxon>
        <taxon>Ranunculaceae</taxon>
        <taxon>Thalictroideae</taxon>
        <taxon>Aquilegia</taxon>
    </lineage>
</organism>
<feature type="transmembrane region" description="Helical" evidence="5">
    <location>
        <begin position="454"/>
        <end position="473"/>
    </location>
</feature>
<name>A0A2G5EQX6_AQUCA</name>
<feature type="transmembrane region" description="Helical" evidence="5">
    <location>
        <begin position="207"/>
        <end position="229"/>
    </location>
</feature>
<gene>
    <name evidence="9" type="ORF">AQUCO_00500179v1</name>
</gene>
<evidence type="ECO:0000259" key="8">
    <source>
        <dbReference type="Pfam" id="PF23262"/>
    </source>
</evidence>
<keyword evidence="4 5" id="KW-0472">Membrane</keyword>
<sequence length="525" mass="58400">MHSSSTLQWLSLVGIIWLQSISGTNTNFPAYSSEFKNLLSLSQIQLNNLAFASDAGKLFGWLSGVATLYLPLWLVLVVGAVLGLIGYGVQYLFLVNKIAFLSYFHIFMLTVLAGNSICWLNTVCYAIVIKNFPYTRQIAVGLSSSYVGLSAKIYTDIVDVVSPPHPKKRANTYLLLNSVLPIMVSLLAAPLLREISVKRTNGLERGFIALFIITIFTGTYAVISSLGLLDMVRPLFHGIGLVLLLVTPLVIPLASKVVEVFDKICVNKIMESRVHDFTVDEERGENTNEEKVGEEVDDDEDEINVTKVMEEIGVKLMLRRVQFWLYFFVYMFGATLGMVYLNNLGQIAESRGYSKTSTLVSLSSSFCFFGRLMPALLHYFFSKSKYMVSRTGSIAILTTLMAGAFYLLLHKHHISLYISTAIIGVCTGAISSIAVATTTELFGTKNFNVNHNILVANIPIGSFCFGYLAAILYQKEAFNHGGNANCMGYDCYKNTFLIWGAICTVGTLLSYILYYRTRRFYKQSL</sequence>
<dbReference type="Gene3D" id="1.20.1250.20">
    <property type="entry name" value="MFS general substrate transporter like domains"/>
    <property type="match status" value="1"/>
</dbReference>
<reference evidence="9 10" key="1">
    <citation type="submission" date="2017-09" db="EMBL/GenBank/DDBJ databases">
        <title>WGS assembly of Aquilegia coerulea Goldsmith.</title>
        <authorList>
            <person name="Hodges S."/>
            <person name="Kramer E."/>
            <person name="Nordborg M."/>
            <person name="Tomkins J."/>
            <person name="Borevitz J."/>
            <person name="Derieg N."/>
            <person name="Yan J."/>
            <person name="Mihaltcheva S."/>
            <person name="Hayes R.D."/>
            <person name="Rokhsar D."/>
        </authorList>
    </citation>
    <scope>NUCLEOTIDE SEQUENCE [LARGE SCALE GENOMIC DNA]</scope>
    <source>
        <strain evidence="10">cv. Goldsmith</strain>
    </source>
</reference>
<keyword evidence="2 5" id="KW-0812">Transmembrane</keyword>
<dbReference type="InterPro" id="IPR010658">
    <property type="entry name" value="Nodulin-like"/>
</dbReference>
<comment type="subcellular location">
    <subcellularLocation>
        <location evidence="1">Membrane</location>
        <topology evidence="1">Multi-pass membrane protein</topology>
    </subcellularLocation>
</comment>
<dbReference type="PANTHER" id="PTHR21576:SF11">
    <property type="entry name" value="MAJOR FACILITATOR SUPERFAMILY PROTEIN"/>
    <property type="match status" value="1"/>
</dbReference>
<feature type="chain" id="PRO_5013653517" evidence="6">
    <location>
        <begin position="24"/>
        <end position="525"/>
    </location>
</feature>
<feature type="domain" description="Nodulin-like" evidence="7">
    <location>
        <begin position="8"/>
        <end position="253"/>
    </location>
</feature>
<evidence type="ECO:0000256" key="5">
    <source>
        <dbReference type="SAM" id="Phobius"/>
    </source>
</evidence>
<feature type="transmembrane region" description="Helical" evidence="5">
    <location>
        <begin position="496"/>
        <end position="515"/>
    </location>
</feature>
<dbReference type="Pfam" id="PF06813">
    <property type="entry name" value="Nodulin-like"/>
    <property type="match status" value="1"/>
</dbReference>
<evidence type="ECO:0000256" key="1">
    <source>
        <dbReference type="ARBA" id="ARBA00004141"/>
    </source>
</evidence>
<feature type="transmembrane region" description="Helical" evidence="5">
    <location>
        <begin position="68"/>
        <end position="94"/>
    </location>
</feature>
<feature type="domain" description="NFD4 C-terminal" evidence="8">
    <location>
        <begin position="308"/>
        <end position="521"/>
    </location>
</feature>
<dbReference type="PANTHER" id="PTHR21576">
    <property type="entry name" value="UNCHARACTERIZED NODULIN-LIKE PROTEIN"/>
    <property type="match status" value="1"/>
</dbReference>
<evidence type="ECO:0000256" key="6">
    <source>
        <dbReference type="SAM" id="SignalP"/>
    </source>
</evidence>
<dbReference type="OrthoDB" id="410267at2759"/>